<feature type="transmembrane region" description="Helical" evidence="1">
    <location>
        <begin position="116"/>
        <end position="135"/>
    </location>
</feature>
<dbReference type="AlphaFoldDB" id="A0A918JNE7"/>
<comment type="caution">
    <text evidence="2">The sequence shown here is derived from an EMBL/GenBank/DDBJ whole genome shotgun (WGS) entry which is preliminary data.</text>
</comment>
<dbReference type="Proteomes" id="UP000631300">
    <property type="component" value="Unassembled WGS sequence"/>
</dbReference>
<keyword evidence="3" id="KW-1185">Reference proteome</keyword>
<feature type="transmembrane region" description="Helical" evidence="1">
    <location>
        <begin position="37"/>
        <end position="57"/>
    </location>
</feature>
<organism evidence="2 3">
    <name type="scientific">Alteromonas halophila</name>
    <dbReference type="NCBI Taxonomy" id="516698"/>
    <lineage>
        <taxon>Bacteria</taxon>
        <taxon>Pseudomonadati</taxon>
        <taxon>Pseudomonadota</taxon>
        <taxon>Gammaproteobacteria</taxon>
        <taxon>Alteromonadales</taxon>
        <taxon>Alteromonadaceae</taxon>
        <taxon>Alteromonas/Salinimonas group</taxon>
        <taxon>Alteromonas</taxon>
    </lineage>
</organism>
<evidence type="ECO:0000256" key="1">
    <source>
        <dbReference type="SAM" id="Phobius"/>
    </source>
</evidence>
<keyword evidence="1" id="KW-0812">Transmembrane</keyword>
<reference evidence="2" key="2">
    <citation type="submission" date="2020-09" db="EMBL/GenBank/DDBJ databases">
        <authorList>
            <person name="Sun Q."/>
            <person name="Kim S."/>
        </authorList>
    </citation>
    <scope>NUCLEOTIDE SEQUENCE</scope>
    <source>
        <strain evidence="2">KCTC 22164</strain>
    </source>
</reference>
<proteinExistence type="predicted"/>
<feature type="transmembrane region" description="Helical" evidence="1">
    <location>
        <begin position="147"/>
        <end position="168"/>
    </location>
</feature>
<accession>A0A918JNE7</accession>
<evidence type="ECO:0000313" key="2">
    <source>
        <dbReference type="EMBL" id="GGW91363.1"/>
    </source>
</evidence>
<reference evidence="2" key="1">
    <citation type="journal article" date="2014" name="Int. J. Syst. Evol. Microbiol.">
        <title>Complete genome sequence of Corynebacterium casei LMG S-19264T (=DSM 44701T), isolated from a smear-ripened cheese.</title>
        <authorList>
            <consortium name="US DOE Joint Genome Institute (JGI-PGF)"/>
            <person name="Walter F."/>
            <person name="Albersmeier A."/>
            <person name="Kalinowski J."/>
            <person name="Ruckert C."/>
        </authorList>
    </citation>
    <scope>NUCLEOTIDE SEQUENCE</scope>
    <source>
        <strain evidence="2">KCTC 22164</strain>
    </source>
</reference>
<dbReference type="EMBL" id="BMXP01000007">
    <property type="protein sequence ID" value="GGW91363.1"/>
    <property type="molecule type" value="Genomic_DNA"/>
</dbReference>
<gene>
    <name evidence="2" type="ORF">GCM10007391_27130</name>
</gene>
<feature type="transmembrane region" description="Helical" evidence="1">
    <location>
        <begin position="63"/>
        <end position="84"/>
    </location>
</feature>
<protein>
    <submittedName>
        <fullName evidence="2">Uncharacterized protein</fullName>
    </submittedName>
</protein>
<evidence type="ECO:0000313" key="3">
    <source>
        <dbReference type="Proteomes" id="UP000631300"/>
    </source>
</evidence>
<name>A0A918JNE7_9ALTE</name>
<dbReference type="RefSeq" id="WP_189407323.1">
    <property type="nucleotide sequence ID" value="NZ_BMXP01000007.1"/>
</dbReference>
<keyword evidence="1" id="KW-0472">Membrane</keyword>
<sequence length="191" mass="21757">MNSNEELSELWQSQPVSDVDIAQIKQDFRGQVIKQRCYMLLDVLGMLPAILLVWLGWASFSPLAAGMLVGLGMVLLPVVGYLLWLRRIAAFGSASTTTEYLHQLTRQMQNNARIAWLTRHSAWLTPLFIAVFYLVMFVRGEMTPDRYPVVAGALLGMCCLMAVFYRWALLRERRFTRLAKQLAAQQRNSVS</sequence>
<keyword evidence="1" id="KW-1133">Transmembrane helix</keyword>